<keyword evidence="9" id="KW-1185">Reference proteome</keyword>
<reference evidence="8 9" key="1">
    <citation type="submission" date="2019-09" db="EMBL/GenBank/DDBJ databases">
        <title>Goodfellowia gen. nov., a new genus of the Pseudonocardineae related to Actinoalloteichus, containing Goodfellowia coeruleoviolacea gen. nov., comb. nov. gen. nov., comb. nov.</title>
        <authorList>
            <person name="Labeda D."/>
        </authorList>
    </citation>
    <scope>NUCLEOTIDE SEQUENCE [LARGE SCALE GENOMIC DNA]</scope>
    <source>
        <strain evidence="8 9">AN110305</strain>
    </source>
</reference>
<gene>
    <name evidence="6" type="primary">vapC</name>
    <name evidence="8" type="ORF">F0L68_17425</name>
</gene>
<dbReference type="GO" id="GO:0000287">
    <property type="term" value="F:magnesium ion binding"/>
    <property type="evidence" value="ECO:0007669"/>
    <property type="project" value="UniProtKB-UniRule"/>
</dbReference>
<dbReference type="EMBL" id="VUOB01000029">
    <property type="protein sequence ID" value="KAA2261247.1"/>
    <property type="molecule type" value="Genomic_DNA"/>
</dbReference>
<dbReference type="CDD" id="cd09874">
    <property type="entry name" value="PIN_MT3492-like"/>
    <property type="match status" value="1"/>
</dbReference>
<evidence type="ECO:0000313" key="9">
    <source>
        <dbReference type="Proteomes" id="UP000323454"/>
    </source>
</evidence>
<evidence type="ECO:0000313" key="8">
    <source>
        <dbReference type="EMBL" id="KAA2261247.1"/>
    </source>
</evidence>
<evidence type="ECO:0000256" key="6">
    <source>
        <dbReference type="HAMAP-Rule" id="MF_00265"/>
    </source>
</evidence>
<dbReference type="GO" id="GO:0090729">
    <property type="term" value="F:toxin activity"/>
    <property type="evidence" value="ECO:0007669"/>
    <property type="project" value="UniProtKB-KW"/>
</dbReference>
<evidence type="ECO:0000256" key="2">
    <source>
        <dbReference type="ARBA" id="ARBA00022722"/>
    </source>
</evidence>
<sequence>MIYLDSCAMVKLIVTEKETQALVRCLSGREQAIVTCELALTEVVRVARRSCYDAQRQLTVDPAVLDDRLAAAGELLDRVDRIIVDTTTFLRAGIHADDPHLGSLDAIHLVCALEIGPELSSFITYDRTLARAATYAGLPLEQPA</sequence>
<dbReference type="GO" id="GO:0016787">
    <property type="term" value="F:hydrolase activity"/>
    <property type="evidence" value="ECO:0007669"/>
    <property type="project" value="UniProtKB-KW"/>
</dbReference>
<dbReference type="InterPro" id="IPR029060">
    <property type="entry name" value="PIN-like_dom_sf"/>
</dbReference>
<keyword evidence="1 6" id="KW-1277">Toxin-antitoxin system</keyword>
<reference evidence="8 9" key="2">
    <citation type="submission" date="2019-09" db="EMBL/GenBank/DDBJ databases">
        <authorList>
            <person name="Jin C."/>
        </authorList>
    </citation>
    <scope>NUCLEOTIDE SEQUENCE [LARGE SCALE GENOMIC DNA]</scope>
    <source>
        <strain evidence="8 9">AN110305</strain>
    </source>
</reference>
<dbReference type="Gene3D" id="3.40.50.1010">
    <property type="entry name" value="5'-nuclease"/>
    <property type="match status" value="1"/>
</dbReference>
<dbReference type="Pfam" id="PF01850">
    <property type="entry name" value="PIN"/>
    <property type="match status" value="1"/>
</dbReference>
<dbReference type="OrthoDB" id="4750219at2"/>
<comment type="caution">
    <text evidence="8">The sequence shown here is derived from an EMBL/GenBank/DDBJ whole genome shotgun (WGS) entry which is preliminary data.</text>
</comment>
<feature type="binding site" evidence="6">
    <location>
        <position position="105"/>
    </location>
    <ligand>
        <name>Mg(2+)</name>
        <dbReference type="ChEBI" id="CHEBI:18420"/>
    </ligand>
</feature>
<protein>
    <recommendedName>
        <fullName evidence="6">Ribonuclease VapC</fullName>
        <shortName evidence="6">RNase VapC</shortName>
        <ecNumber evidence="6">3.1.-.-</ecNumber>
    </recommendedName>
    <alternativeName>
        <fullName evidence="6">Toxin VapC</fullName>
    </alternativeName>
</protein>
<keyword evidence="5 6" id="KW-0460">Magnesium</keyword>
<dbReference type="HAMAP" id="MF_00265">
    <property type="entry name" value="VapC_Nob1"/>
    <property type="match status" value="1"/>
</dbReference>
<feature type="domain" description="PIN" evidence="7">
    <location>
        <begin position="2"/>
        <end position="133"/>
    </location>
</feature>
<dbReference type="SUPFAM" id="SSF88723">
    <property type="entry name" value="PIN domain-like"/>
    <property type="match status" value="1"/>
</dbReference>
<evidence type="ECO:0000256" key="1">
    <source>
        <dbReference type="ARBA" id="ARBA00022649"/>
    </source>
</evidence>
<name>A0A5B2XCB8_9PSEU</name>
<dbReference type="RefSeq" id="WP_149850650.1">
    <property type="nucleotide sequence ID" value="NZ_VUOB01000029.1"/>
</dbReference>
<comment type="cofactor">
    <cofactor evidence="6">
        <name>Mg(2+)</name>
        <dbReference type="ChEBI" id="CHEBI:18420"/>
    </cofactor>
</comment>
<proteinExistence type="inferred from homology"/>
<keyword evidence="3 6" id="KW-0479">Metal-binding</keyword>
<organism evidence="8 9">
    <name type="scientific">Solihabitans fulvus</name>
    <dbReference type="NCBI Taxonomy" id="1892852"/>
    <lineage>
        <taxon>Bacteria</taxon>
        <taxon>Bacillati</taxon>
        <taxon>Actinomycetota</taxon>
        <taxon>Actinomycetes</taxon>
        <taxon>Pseudonocardiales</taxon>
        <taxon>Pseudonocardiaceae</taxon>
        <taxon>Solihabitans</taxon>
    </lineage>
</organism>
<keyword evidence="2 6" id="KW-0540">Nuclease</keyword>
<dbReference type="InterPro" id="IPR002716">
    <property type="entry name" value="PIN_dom"/>
</dbReference>
<evidence type="ECO:0000256" key="5">
    <source>
        <dbReference type="ARBA" id="ARBA00022842"/>
    </source>
</evidence>
<evidence type="ECO:0000256" key="4">
    <source>
        <dbReference type="ARBA" id="ARBA00022801"/>
    </source>
</evidence>
<dbReference type="EC" id="3.1.-.-" evidence="6"/>
<evidence type="ECO:0000256" key="3">
    <source>
        <dbReference type="ARBA" id="ARBA00022723"/>
    </source>
</evidence>
<comment type="similarity">
    <text evidence="6">Belongs to the PINc/VapC protein family.</text>
</comment>
<feature type="binding site" evidence="6">
    <location>
        <position position="5"/>
    </location>
    <ligand>
        <name>Mg(2+)</name>
        <dbReference type="ChEBI" id="CHEBI:18420"/>
    </ligand>
</feature>
<evidence type="ECO:0000259" key="7">
    <source>
        <dbReference type="Pfam" id="PF01850"/>
    </source>
</evidence>
<accession>A0A5B2XCB8</accession>
<dbReference type="GO" id="GO:0004540">
    <property type="term" value="F:RNA nuclease activity"/>
    <property type="evidence" value="ECO:0007669"/>
    <property type="project" value="InterPro"/>
</dbReference>
<comment type="function">
    <text evidence="6">Toxic component of a toxin-antitoxin (TA) system. An RNase.</text>
</comment>
<dbReference type="Proteomes" id="UP000323454">
    <property type="component" value="Unassembled WGS sequence"/>
</dbReference>
<dbReference type="InterPro" id="IPR022907">
    <property type="entry name" value="VapC_family"/>
</dbReference>
<keyword evidence="4 6" id="KW-0378">Hydrolase</keyword>
<keyword evidence="6" id="KW-0800">Toxin</keyword>
<dbReference type="AlphaFoldDB" id="A0A5B2XCB8"/>